<evidence type="ECO:0000256" key="1">
    <source>
        <dbReference type="SAM" id="MobiDB-lite"/>
    </source>
</evidence>
<evidence type="ECO:0000313" key="2">
    <source>
        <dbReference type="EMBL" id="CAK60902.1"/>
    </source>
</evidence>
<dbReference type="OMA" id="HISQEID"/>
<reference evidence="2 3" key="1">
    <citation type="journal article" date="2006" name="Nature">
        <title>Global trends of whole-genome duplications revealed by the ciliate Paramecium tetraurelia.</title>
        <authorList>
            <consortium name="Genoscope"/>
            <person name="Aury J.-M."/>
            <person name="Jaillon O."/>
            <person name="Duret L."/>
            <person name="Noel B."/>
            <person name="Jubin C."/>
            <person name="Porcel B.M."/>
            <person name="Segurens B."/>
            <person name="Daubin V."/>
            <person name="Anthouard V."/>
            <person name="Aiach N."/>
            <person name="Arnaiz O."/>
            <person name="Billaut A."/>
            <person name="Beisson J."/>
            <person name="Blanc I."/>
            <person name="Bouhouche K."/>
            <person name="Camara F."/>
            <person name="Duharcourt S."/>
            <person name="Guigo R."/>
            <person name="Gogendeau D."/>
            <person name="Katinka M."/>
            <person name="Keller A.-M."/>
            <person name="Kissmehl R."/>
            <person name="Klotz C."/>
            <person name="Koll F."/>
            <person name="Le Moue A."/>
            <person name="Lepere C."/>
            <person name="Malinsky S."/>
            <person name="Nowacki M."/>
            <person name="Nowak J.K."/>
            <person name="Plattner H."/>
            <person name="Poulain J."/>
            <person name="Ruiz F."/>
            <person name="Serrano V."/>
            <person name="Zagulski M."/>
            <person name="Dessen P."/>
            <person name="Betermier M."/>
            <person name="Weissenbach J."/>
            <person name="Scarpelli C."/>
            <person name="Schachter V."/>
            <person name="Sperling L."/>
            <person name="Meyer E."/>
            <person name="Cohen J."/>
            <person name="Wincker P."/>
        </authorList>
    </citation>
    <scope>NUCLEOTIDE SEQUENCE [LARGE SCALE GENOMIC DNA]</scope>
    <source>
        <strain evidence="2 3">Stock d4-2</strain>
    </source>
</reference>
<sequence length="272" mass="32419">MQNELYFNINDPSTQLDQPLDLQYHNYQEEQLSNHNTSTQIYYFPLTEEPGTRYLKKQHLIHSNLINSEVPPKQLPQASKEQGKHKEDDCSERCDSSLYFQEYQLIQIQHPDSEITPIGFKNLPKTFLSKQKRRVNQKSEAIYKQIIFTQIIIYWIVEIYVAQLGSKYLKQFGKMTQNCCAFIHQNIQLLIGVIFGDNKLIEQEKKNNLAIFHPLSNKILQYLYSKKADEFIMEVKLQEFRRFIQHLKEQQYIKDHGYLIKIEIIIKQKKDE</sequence>
<protein>
    <submittedName>
        <fullName evidence="2">Uncharacterized protein</fullName>
    </submittedName>
</protein>
<keyword evidence="3" id="KW-1185">Reference proteome</keyword>
<feature type="region of interest" description="Disordered" evidence="1">
    <location>
        <begin position="70"/>
        <end position="89"/>
    </location>
</feature>
<dbReference type="HOGENOM" id="CLU_1024703_0_0_1"/>
<proteinExistence type="predicted"/>
<dbReference type="Proteomes" id="UP000000600">
    <property type="component" value="Unassembled WGS sequence"/>
</dbReference>
<accession>A0BQT5</accession>
<dbReference type="KEGG" id="ptm:GSPATT00031131001"/>
<gene>
    <name evidence="2" type="ORF">GSPATT00031131001</name>
</gene>
<dbReference type="InParanoid" id="A0BQT5"/>
<dbReference type="AlphaFoldDB" id="A0BQT5"/>
<dbReference type="RefSeq" id="XP_001428300.1">
    <property type="nucleotide sequence ID" value="XM_001428263.1"/>
</dbReference>
<name>A0BQT5_PARTE</name>
<dbReference type="GeneID" id="5014084"/>
<dbReference type="OrthoDB" id="10470072at2759"/>
<evidence type="ECO:0000313" key="3">
    <source>
        <dbReference type="Proteomes" id="UP000000600"/>
    </source>
</evidence>
<dbReference type="EMBL" id="CT868010">
    <property type="protein sequence ID" value="CAK60902.1"/>
    <property type="molecule type" value="Genomic_DNA"/>
</dbReference>
<organism evidence="2 3">
    <name type="scientific">Paramecium tetraurelia</name>
    <dbReference type="NCBI Taxonomy" id="5888"/>
    <lineage>
        <taxon>Eukaryota</taxon>
        <taxon>Sar</taxon>
        <taxon>Alveolata</taxon>
        <taxon>Ciliophora</taxon>
        <taxon>Intramacronucleata</taxon>
        <taxon>Oligohymenophorea</taxon>
        <taxon>Peniculida</taxon>
        <taxon>Parameciidae</taxon>
        <taxon>Paramecium</taxon>
    </lineage>
</organism>